<protein>
    <recommendedName>
        <fullName evidence="4">Proteasome alpha-type subunits domain-containing protein</fullName>
    </recommendedName>
</protein>
<dbReference type="GO" id="GO:0010499">
    <property type="term" value="P:proteasomal ubiquitin-independent protein catabolic process"/>
    <property type="evidence" value="ECO:0007669"/>
    <property type="project" value="EnsemblFungi"/>
</dbReference>
<keyword evidence="1" id="KW-0647">Proteasome</keyword>
<dbReference type="PANTHER" id="PTHR11599">
    <property type="entry name" value="PROTEASOME SUBUNIT ALPHA/BETA"/>
    <property type="match status" value="1"/>
</dbReference>
<dbReference type="SUPFAM" id="SSF56235">
    <property type="entry name" value="N-terminal nucleophile aminohydrolases (Ntn hydrolases)"/>
    <property type="match status" value="1"/>
</dbReference>
<dbReference type="OrthoDB" id="431557at2759"/>
<dbReference type="VEuPathDB" id="MicrosporidiaDB:H312_00335"/>
<dbReference type="Pfam" id="PF00227">
    <property type="entry name" value="Proteasome"/>
    <property type="match status" value="1"/>
</dbReference>
<evidence type="ECO:0000256" key="1">
    <source>
        <dbReference type="ARBA" id="ARBA00022942"/>
    </source>
</evidence>
<dbReference type="EMBL" id="KK365131">
    <property type="protein sequence ID" value="KCZ82312.1"/>
    <property type="molecule type" value="Genomic_DNA"/>
</dbReference>
<dbReference type="STRING" id="1288291.A0A059F5C7"/>
<reference evidence="2 3" key="2">
    <citation type="submission" date="2014-03" db="EMBL/GenBank/DDBJ databases">
        <title>The Genome Sequence of Anncaliia algerae insect isolate PRA339.</title>
        <authorList>
            <consortium name="The Broad Institute Genome Sequencing Platform"/>
            <consortium name="The Broad Institute Genome Sequencing Center for Infectious Disease"/>
            <person name="Cuomo C."/>
            <person name="Becnel J."/>
            <person name="Sanscrainte N."/>
            <person name="Walker B."/>
            <person name="Young S.K."/>
            <person name="Zeng Q."/>
            <person name="Gargeya S."/>
            <person name="Fitzgerald M."/>
            <person name="Haas B."/>
            <person name="Abouelleil A."/>
            <person name="Alvarado L."/>
            <person name="Arachchi H.M."/>
            <person name="Berlin A.M."/>
            <person name="Chapman S.B."/>
            <person name="Dewar J."/>
            <person name="Goldberg J."/>
            <person name="Griggs A."/>
            <person name="Gujja S."/>
            <person name="Hansen M."/>
            <person name="Howarth C."/>
            <person name="Imamovic A."/>
            <person name="Larimer J."/>
            <person name="McCowan C."/>
            <person name="Murphy C."/>
            <person name="Neiman D."/>
            <person name="Pearson M."/>
            <person name="Priest M."/>
            <person name="Roberts A."/>
            <person name="Saif S."/>
            <person name="Shea T."/>
            <person name="Sisk P."/>
            <person name="Sykes S."/>
            <person name="Wortman J."/>
            <person name="Nusbaum C."/>
            <person name="Birren B."/>
        </authorList>
    </citation>
    <scope>NUCLEOTIDE SEQUENCE [LARGE SCALE GENOMIC DNA]</scope>
    <source>
        <strain evidence="2 3">PRA339</strain>
    </source>
</reference>
<organism evidence="2 3">
    <name type="scientific">Anncaliia algerae PRA339</name>
    <dbReference type="NCBI Taxonomy" id="1288291"/>
    <lineage>
        <taxon>Eukaryota</taxon>
        <taxon>Fungi</taxon>
        <taxon>Fungi incertae sedis</taxon>
        <taxon>Microsporidia</taxon>
        <taxon>Tubulinosematoidea</taxon>
        <taxon>Tubulinosematidae</taxon>
        <taxon>Anncaliia</taxon>
    </lineage>
</organism>
<accession>A0A059F5C7</accession>
<dbReference type="GO" id="GO:0034515">
    <property type="term" value="C:proteasome storage granule"/>
    <property type="evidence" value="ECO:0007669"/>
    <property type="project" value="EnsemblFungi"/>
</dbReference>
<evidence type="ECO:0000313" key="3">
    <source>
        <dbReference type="Proteomes" id="UP000030655"/>
    </source>
</evidence>
<reference evidence="3" key="1">
    <citation type="submission" date="2013-02" db="EMBL/GenBank/DDBJ databases">
        <authorList>
            <consortium name="The Broad Institute Genome Sequencing Platform"/>
            <person name="Cuomo C."/>
            <person name="Becnel J."/>
            <person name="Sanscrainte N."/>
            <person name="Walker B."/>
            <person name="Young S.K."/>
            <person name="Zeng Q."/>
            <person name="Gargeya S."/>
            <person name="Fitzgerald M."/>
            <person name="Haas B."/>
            <person name="Abouelleil A."/>
            <person name="Alvarado L."/>
            <person name="Arachchi H.M."/>
            <person name="Berlin A.M."/>
            <person name="Chapman S.B."/>
            <person name="Dewar J."/>
            <person name="Goldberg J."/>
            <person name="Griggs A."/>
            <person name="Gujja S."/>
            <person name="Hansen M."/>
            <person name="Howarth C."/>
            <person name="Imamovic A."/>
            <person name="Larimer J."/>
            <person name="McCowan C."/>
            <person name="Murphy C."/>
            <person name="Neiman D."/>
            <person name="Pearson M."/>
            <person name="Priest M."/>
            <person name="Roberts A."/>
            <person name="Saif S."/>
            <person name="Shea T."/>
            <person name="Sisk P."/>
            <person name="Sykes S."/>
            <person name="Wortman J."/>
            <person name="Nusbaum C."/>
            <person name="Birren B."/>
        </authorList>
    </citation>
    <scope>NUCLEOTIDE SEQUENCE [LARGE SCALE GENOMIC DNA]</scope>
    <source>
        <strain evidence="3">PRA339</strain>
    </source>
</reference>
<dbReference type="Proteomes" id="UP000030655">
    <property type="component" value="Unassembled WGS sequence"/>
</dbReference>
<dbReference type="AlphaFoldDB" id="A0A059F5C7"/>
<name>A0A059F5C7_9MICR</name>
<dbReference type="InterPro" id="IPR050115">
    <property type="entry name" value="Proteasome_alpha"/>
</dbReference>
<dbReference type="GO" id="GO:0019773">
    <property type="term" value="C:proteasome core complex, alpha-subunit complex"/>
    <property type="evidence" value="ECO:0007669"/>
    <property type="project" value="EnsemblFungi"/>
</dbReference>
<evidence type="ECO:0000313" key="2">
    <source>
        <dbReference type="EMBL" id="KCZ82312.1"/>
    </source>
</evidence>
<dbReference type="InterPro" id="IPR029055">
    <property type="entry name" value="Ntn_hydrolases_N"/>
</dbReference>
<feature type="non-terminal residue" evidence="2">
    <location>
        <position position="1"/>
    </location>
</feature>
<sequence length="245" mass="27366">MNFERERAQTLFSSDGKLEQCDNALKAAINGTLSVGACANDGVVLASLKQFSPLVDKEKVRKVFKVCDSIGITYSGLQPDFRIVYEEASKLVEDYKDVYGRYPFVDVFTSYLSRVLQEYTQKGGFRPFGVMILVCGPMLKKSETADIIKNHEVISGMFQMDPSGSFQAINAGAIGKEYQEAVKRINNRLELTDDNLVTCLGTLKNLSGTKVDVEDVDIGVFRLKDSLFHTYSTNEVKELFESLNF</sequence>
<dbReference type="GO" id="GO:0043161">
    <property type="term" value="P:proteasome-mediated ubiquitin-dependent protein catabolic process"/>
    <property type="evidence" value="ECO:0007669"/>
    <property type="project" value="EnsemblFungi"/>
</dbReference>
<keyword evidence="3" id="KW-1185">Reference proteome</keyword>
<dbReference type="HOGENOM" id="CLU_035750_4_1_1"/>
<gene>
    <name evidence="2" type="ORF">H312_00335</name>
</gene>
<proteinExistence type="predicted"/>
<evidence type="ECO:0008006" key="4">
    <source>
        <dbReference type="Google" id="ProtNLM"/>
    </source>
</evidence>
<dbReference type="Gene3D" id="3.60.20.10">
    <property type="entry name" value="Glutamine Phosphoribosylpyrophosphate, subunit 1, domain 1"/>
    <property type="match status" value="1"/>
</dbReference>
<dbReference type="InterPro" id="IPR001353">
    <property type="entry name" value="Proteasome_sua/b"/>
</dbReference>